<dbReference type="Gene3D" id="3.30.70.270">
    <property type="match status" value="1"/>
</dbReference>
<proteinExistence type="predicted"/>
<dbReference type="EMBL" id="CP037746">
    <property type="protein sequence ID" value="QBL13317.1"/>
    <property type="molecule type" value="Genomic_DNA"/>
</dbReference>
<feature type="domain" description="GGDEF" evidence="1">
    <location>
        <begin position="340"/>
        <end position="457"/>
    </location>
</feature>
<protein>
    <recommendedName>
        <fullName evidence="1">GGDEF domain-containing protein</fullName>
    </recommendedName>
</protein>
<dbReference type="Proteomes" id="UP000293421">
    <property type="component" value="Chromosome"/>
</dbReference>
<gene>
    <name evidence="2" type="ORF">A9460_02835</name>
    <name evidence="3" type="ORF">FVD15_02520</name>
</gene>
<dbReference type="RefSeq" id="WP_039665749.1">
    <property type="nucleotide sequence ID" value="NZ_CP037746.1"/>
</dbReference>
<evidence type="ECO:0000259" key="1">
    <source>
        <dbReference type="PROSITE" id="PS50887"/>
    </source>
</evidence>
<evidence type="ECO:0000313" key="2">
    <source>
        <dbReference type="EMBL" id="QBL13317.1"/>
    </source>
</evidence>
<keyword evidence="5" id="KW-1185">Reference proteome</keyword>
<evidence type="ECO:0000313" key="3">
    <source>
        <dbReference type="EMBL" id="TXK70353.1"/>
    </source>
</evidence>
<accession>A0AAE5YHA2</accession>
<dbReference type="Proteomes" id="UP000321325">
    <property type="component" value="Unassembled WGS sequence"/>
</dbReference>
<sequence length="457" mass="54018">MASHINEIAKETLIKLKERKLYPTPENYSEIFEECAKKSGIASPNKTRIEKYINLLDDVYKQELKRKNIHTIDEFLAFLVSRLNRQTSRKYEDVYALLELIIQQLSISKDKKIKELAQNSLHRLSQAMDIETIYLLRAKWKELEKNYEDNELLKKLDEFNIKNFLDFHSLVEKLILALKERSYEKQAQLLLIALDPLFGESKEINNFKEQLKENPKLIARKEFVHEFCLMMQKKDTIDRNYIQKNLSFFNKHLENLNQMVSKLYDNTQEDVKFINTLTKDENGNVQINFDILKEKLLQANEQVAQIKTQIHATSDDEQREQWNLAQELKKLDENYHLYAVNYALCFFKISHIEQVIDTYGIDSFKTIGEKFKKVLKSLCKNTEEIWILDESSYLVILPGKDLEYAQIFTQKALKSIDDYKFIYKDEVVKLNLSTSYIEKNSFVDGDILKELIDKSVQ</sequence>
<evidence type="ECO:0000313" key="5">
    <source>
        <dbReference type="Proteomes" id="UP000321325"/>
    </source>
</evidence>
<dbReference type="AlphaFoldDB" id="A0AAE5YHA2"/>
<dbReference type="EMBL" id="VRMB01000009">
    <property type="protein sequence ID" value="TXK70353.1"/>
    <property type="molecule type" value="Genomic_DNA"/>
</dbReference>
<dbReference type="InterPro" id="IPR043128">
    <property type="entry name" value="Rev_trsase/Diguanyl_cyclase"/>
</dbReference>
<dbReference type="SUPFAM" id="SSF55073">
    <property type="entry name" value="Nucleotide cyclase"/>
    <property type="match status" value="1"/>
</dbReference>
<dbReference type="PROSITE" id="PS50887">
    <property type="entry name" value="GGDEF"/>
    <property type="match status" value="1"/>
</dbReference>
<dbReference type="GeneID" id="66287732"/>
<organism evidence="2 4">
    <name type="scientific">Campylobacter volucris</name>
    <dbReference type="NCBI Taxonomy" id="1031542"/>
    <lineage>
        <taxon>Bacteria</taxon>
        <taxon>Pseudomonadati</taxon>
        <taxon>Campylobacterota</taxon>
        <taxon>Epsilonproteobacteria</taxon>
        <taxon>Campylobacterales</taxon>
        <taxon>Campylobacteraceae</taxon>
        <taxon>Campylobacter</taxon>
    </lineage>
</organism>
<dbReference type="InterPro" id="IPR029787">
    <property type="entry name" value="Nucleotide_cyclase"/>
</dbReference>
<reference evidence="3 5" key="2">
    <citation type="submission" date="2019-08" db="EMBL/GenBank/DDBJ databases">
        <title>Rapid identification of Enteric Bacteria from Whole Genome Sequences (WGS) using Average Nucleotide Identity (ANI).</title>
        <authorList>
            <person name="Lane C."/>
        </authorList>
    </citation>
    <scope>NUCLEOTIDE SEQUENCE [LARGE SCALE GENOMIC DNA]</scope>
    <source>
        <strain evidence="3 5">2010D-8464</strain>
    </source>
</reference>
<dbReference type="InterPro" id="IPR000160">
    <property type="entry name" value="GGDEF_dom"/>
</dbReference>
<evidence type="ECO:0000313" key="4">
    <source>
        <dbReference type="Proteomes" id="UP000293421"/>
    </source>
</evidence>
<reference evidence="2 4" key="1">
    <citation type="submission" date="2019-02" db="EMBL/GenBank/DDBJ databases">
        <title>Use of ANI for Rapid Identification of Enteric Bacteria.</title>
        <authorList>
            <person name="Pruckler J."/>
            <person name="Lane C."/>
            <person name="Aubert R."/>
        </authorList>
    </citation>
    <scope>NUCLEOTIDE SEQUENCE [LARGE SCALE GENOMIC DNA]</scope>
    <source>
        <strain evidence="2 4">2014D-0083</strain>
    </source>
</reference>
<name>A0AAE5YHA2_9BACT</name>